<feature type="chain" id="PRO_5020835782" evidence="1">
    <location>
        <begin position="31"/>
        <end position="164"/>
    </location>
</feature>
<dbReference type="AlphaFoldDB" id="A0A4V1G3Y8"/>
<organism evidence="2 3">
    <name type="scientific">Paenibacillus algicola</name>
    <dbReference type="NCBI Taxonomy" id="2565926"/>
    <lineage>
        <taxon>Bacteria</taxon>
        <taxon>Bacillati</taxon>
        <taxon>Bacillota</taxon>
        <taxon>Bacilli</taxon>
        <taxon>Bacillales</taxon>
        <taxon>Paenibacillaceae</taxon>
        <taxon>Paenibacillus</taxon>
    </lineage>
</organism>
<reference evidence="2 3" key="1">
    <citation type="submission" date="2019-05" db="EMBL/GenBank/DDBJ databases">
        <authorList>
            <person name="Chen C."/>
        </authorList>
    </citation>
    <scope>NUCLEOTIDE SEQUENCE [LARGE SCALE GENOMIC DNA]</scope>
    <source>
        <strain evidence="2 3">HB172198</strain>
    </source>
</reference>
<proteinExistence type="predicted"/>
<name>A0A4V1G3Y8_9BACL</name>
<evidence type="ECO:0000256" key="1">
    <source>
        <dbReference type="SAM" id="SignalP"/>
    </source>
</evidence>
<keyword evidence="3" id="KW-1185">Reference proteome</keyword>
<dbReference type="Proteomes" id="UP000300879">
    <property type="component" value="Chromosome"/>
</dbReference>
<sequence length="164" mass="17886">MLKLFKPAKITSMFAAACALSLTLASGVYADTSLESANKEPRALTAPPPVEMNINAANSSTMYITSIGASLQRYGSIQFQLNGSTSSSTVVDSIGVNFILQRWTGSAWVDSGTSSGQSNNAAFYNDNRIFSATTGYYYRGKTIHWVRKGTFYEETLNYTETILR</sequence>
<evidence type="ECO:0000313" key="3">
    <source>
        <dbReference type="Proteomes" id="UP000300879"/>
    </source>
</evidence>
<accession>A0A4V1G3Y8</accession>
<dbReference type="KEGG" id="palo:E6C60_2129"/>
<keyword evidence="1" id="KW-0732">Signal</keyword>
<gene>
    <name evidence="2" type="ORF">E6C60_2129</name>
</gene>
<feature type="signal peptide" evidence="1">
    <location>
        <begin position="1"/>
        <end position="30"/>
    </location>
</feature>
<protein>
    <submittedName>
        <fullName evidence="2">Uncharacterized protein</fullName>
    </submittedName>
</protein>
<evidence type="ECO:0000313" key="2">
    <source>
        <dbReference type="EMBL" id="QCT02844.1"/>
    </source>
</evidence>
<dbReference type="EMBL" id="CP040396">
    <property type="protein sequence ID" value="QCT02844.1"/>
    <property type="molecule type" value="Genomic_DNA"/>
</dbReference>